<sequence>MILKSSEIKRLKDLTQFDLGAEFRDLHNDYDCTRIQLHEGTLSLSFRHCRHNSVFEIAFLAVDIVAFNVGDTLTSNGLTIMILNRSDAEVDGEYLEFDTKERGYFYLGFIEDINIQFWAAGLEYNSEPKENR</sequence>
<proteinExistence type="predicted"/>
<protein>
    <submittedName>
        <fullName evidence="1">Uncharacterized protein</fullName>
    </submittedName>
</protein>
<dbReference type="Proteomes" id="UP000070457">
    <property type="component" value="Unassembled WGS sequence"/>
</dbReference>
<comment type="caution">
    <text evidence="1">The sequence shown here is derived from an EMBL/GenBank/DDBJ whole genome shotgun (WGS) entry which is preliminary data.</text>
</comment>
<evidence type="ECO:0000313" key="2">
    <source>
        <dbReference type="Proteomes" id="UP000070457"/>
    </source>
</evidence>
<evidence type="ECO:0000313" key="1">
    <source>
        <dbReference type="EMBL" id="KXK27030.1"/>
    </source>
</evidence>
<organism evidence="1 2">
    <name type="scientific">candidate division WS6 bacterium OLB20</name>
    <dbReference type="NCBI Taxonomy" id="1617426"/>
    <lineage>
        <taxon>Bacteria</taxon>
        <taxon>Candidatus Dojkabacteria</taxon>
    </lineage>
</organism>
<reference evidence="1 2" key="1">
    <citation type="submission" date="2015-02" db="EMBL/GenBank/DDBJ databases">
        <title>Improved understanding of the partial-nitritation anammox process through 23 genomes representing the majority of the microbial community.</title>
        <authorList>
            <person name="Speth D.R."/>
            <person name="In T Zandt M."/>
            <person name="Guerrero Cruz S."/>
            <person name="Jetten M.S."/>
            <person name="Dutilh B.E."/>
        </authorList>
    </citation>
    <scope>NUCLEOTIDE SEQUENCE [LARGE SCALE GENOMIC DNA]</scope>
    <source>
        <strain evidence="1">OLB20</strain>
    </source>
</reference>
<gene>
    <name evidence="1" type="ORF">TR69_WS6001001056</name>
</gene>
<name>A0A136LZE7_9BACT</name>
<dbReference type="EMBL" id="JYNZ01000003">
    <property type="protein sequence ID" value="KXK27030.1"/>
    <property type="molecule type" value="Genomic_DNA"/>
</dbReference>
<dbReference type="AlphaFoldDB" id="A0A136LZE7"/>
<accession>A0A136LZE7</accession>
<dbReference type="STRING" id="1617426.TR69_WS6001001056"/>